<dbReference type="Proteomes" id="UP000075920">
    <property type="component" value="Unassembled WGS sequence"/>
</dbReference>
<evidence type="ECO:0000259" key="8">
    <source>
        <dbReference type="PROSITE" id="PS50157"/>
    </source>
</evidence>
<feature type="domain" description="C2H2-type" evidence="8">
    <location>
        <begin position="214"/>
        <end position="242"/>
    </location>
</feature>
<dbReference type="InterPro" id="IPR013087">
    <property type="entry name" value="Znf_C2H2_type"/>
</dbReference>
<dbReference type="SMART" id="SM00868">
    <property type="entry name" value="zf-AD"/>
    <property type="match status" value="1"/>
</dbReference>
<evidence type="ECO:0000313" key="10">
    <source>
        <dbReference type="EnsemblMetazoa" id="AMIN008784-PA"/>
    </source>
</evidence>
<dbReference type="PROSITE" id="PS50157">
    <property type="entry name" value="ZINC_FINGER_C2H2_2"/>
    <property type="match status" value="3"/>
</dbReference>
<dbReference type="GO" id="GO:0000981">
    <property type="term" value="F:DNA-binding transcription factor activity, RNA polymerase II-specific"/>
    <property type="evidence" value="ECO:0007669"/>
    <property type="project" value="TreeGrafter"/>
</dbReference>
<evidence type="ECO:0000313" key="11">
    <source>
        <dbReference type="Proteomes" id="UP000075920"/>
    </source>
</evidence>
<feature type="compositionally biased region" description="Basic and acidic residues" evidence="7">
    <location>
        <begin position="425"/>
        <end position="443"/>
    </location>
</feature>
<dbReference type="AlphaFoldDB" id="A0A182WEI8"/>
<dbReference type="SUPFAM" id="SSF57667">
    <property type="entry name" value="beta-beta-alpha zinc fingers"/>
    <property type="match status" value="2"/>
</dbReference>
<feature type="binding site" evidence="6">
    <location>
        <position position="52"/>
    </location>
    <ligand>
        <name>Zn(2+)</name>
        <dbReference type="ChEBI" id="CHEBI:29105"/>
    </ligand>
</feature>
<feature type="domain" description="C2H2-type" evidence="8">
    <location>
        <begin position="272"/>
        <end position="300"/>
    </location>
</feature>
<dbReference type="PROSITE" id="PS00028">
    <property type="entry name" value="ZINC_FINGER_C2H2_1"/>
    <property type="match status" value="3"/>
</dbReference>
<evidence type="ECO:0000256" key="6">
    <source>
        <dbReference type="PROSITE-ProRule" id="PRU01263"/>
    </source>
</evidence>
<dbReference type="InterPro" id="IPR021475">
    <property type="entry name" value="Pants/Emi1-like"/>
</dbReference>
<sequence>MTNLYENNCRLCLVEKEPHFTVLTKDDPLLETIFHLTSLEAIPESITFVVLCEDCRVLLLQYEQFREACLQNDKIFLTTLNSDECFGTVAIEESFVEGVKIEVDDNQQKLYVIESLELENVQQAEQDGCKEETAKVEEAQEQKTVRDKRKVVKKVNKTVNKAKQKTNAKTKPTKVTFCASTSNRYLPCEQCGKMIRRSNMRKHLETHNPKPPQLCCSHCGKKYKDSNLLKVHINSHHTFERKYECEECGKIYYRPNSLREHVYAKHSVERRFECDECGMKFTNFSKKTYHYIMAHTVAKPFSCQYCDKAFKLNMSTIYEAATAIKPKTAEDEEVLKNLWSIRPCYLYNEEYEDCTSIKGRFHQYFIHGESIDCNQWKRDFDNCVRFEKTPTDTKSALELIHSEQQRREERMRAHYSNNVWTKRKTPPEDWSKPLPEHMQKEYESSFLASKSKELRDGSQTSEAESSSCAIM</sequence>
<dbReference type="PROSITE" id="PS51915">
    <property type="entry name" value="ZAD"/>
    <property type="match status" value="1"/>
</dbReference>
<feature type="domain" description="ZAD" evidence="9">
    <location>
        <begin position="7"/>
        <end position="79"/>
    </location>
</feature>
<dbReference type="GO" id="GO:0043565">
    <property type="term" value="F:sequence-specific DNA binding"/>
    <property type="evidence" value="ECO:0007669"/>
    <property type="project" value="TreeGrafter"/>
</dbReference>
<dbReference type="PANTHER" id="PTHR24408:SF58">
    <property type="entry name" value="TRANSCRIPTION FACTOR (TFIIIA), PUTATIVE (AFU_ORTHOLOGUE AFUA_1G05150)-RELATED"/>
    <property type="match status" value="1"/>
</dbReference>
<dbReference type="PANTHER" id="PTHR24408">
    <property type="entry name" value="ZINC FINGER PROTEIN"/>
    <property type="match status" value="1"/>
</dbReference>
<dbReference type="InterPro" id="IPR036236">
    <property type="entry name" value="Znf_C2H2_sf"/>
</dbReference>
<keyword evidence="4 6" id="KW-0862">Zinc</keyword>
<feature type="binding site" evidence="6">
    <location>
        <position position="55"/>
    </location>
    <ligand>
        <name>Zn(2+)</name>
        <dbReference type="ChEBI" id="CHEBI:29105"/>
    </ligand>
</feature>
<feature type="binding site" evidence="6">
    <location>
        <position position="9"/>
    </location>
    <ligand>
        <name>Zn(2+)</name>
        <dbReference type="ChEBI" id="CHEBI:29105"/>
    </ligand>
</feature>
<dbReference type="Gene3D" id="3.30.160.60">
    <property type="entry name" value="Classic Zinc Finger"/>
    <property type="match status" value="2"/>
</dbReference>
<reference evidence="10" key="2">
    <citation type="submission" date="2020-05" db="UniProtKB">
        <authorList>
            <consortium name="EnsemblMetazoa"/>
        </authorList>
    </citation>
    <scope>IDENTIFICATION</scope>
    <source>
        <strain evidence="10">MINIMUS1</strain>
    </source>
</reference>
<dbReference type="VEuPathDB" id="VectorBase:AMIN008784"/>
<dbReference type="SMART" id="SM00355">
    <property type="entry name" value="ZnF_C2H2"/>
    <property type="match status" value="4"/>
</dbReference>
<organism evidence="10 11">
    <name type="scientific">Anopheles minimus</name>
    <dbReference type="NCBI Taxonomy" id="112268"/>
    <lineage>
        <taxon>Eukaryota</taxon>
        <taxon>Metazoa</taxon>
        <taxon>Ecdysozoa</taxon>
        <taxon>Arthropoda</taxon>
        <taxon>Hexapoda</taxon>
        <taxon>Insecta</taxon>
        <taxon>Pterygota</taxon>
        <taxon>Neoptera</taxon>
        <taxon>Endopterygota</taxon>
        <taxon>Diptera</taxon>
        <taxon>Nematocera</taxon>
        <taxon>Culicoidea</taxon>
        <taxon>Culicidae</taxon>
        <taxon>Anophelinae</taxon>
        <taxon>Anopheles</taxon>
    </lineage>
</organism>
<dbReference type="Pfam" id="PF11326">
    <property type="entry name" value="PANTS-like"/>
    <property type="match status" value="1"/>
</dbReference>
<dbReference type="EnsemblMetazoa" id="AMIN008784-RA">
    <property type="protein sequence ID" value="AMIN008784-PA"/>
    <property type="gene ID" value="AMIN008784"/>
</dbReference>
<keyword evidence="11" id="KW-1185">Reference proteome</keyword>
<proteinExistence type="predicted"/>
<feature type="compositionally biased region" description="Polar residues" evidence="7">
    <location>
        <begin position="457"/>
        <end position="471"/>
    </location>
</feature>
<evidence type="ECO:0000256" key="7">
    <source>
        <dbReference type="SAM" id="MobiDB-lite"/>
    </source>
</evidence>
<dbReference type="SUPFAM" id="SSF57716">
    <property type="entry name" value="Glucocorticoid receptor-like (DNA-binding domain)"/>
    <property type="match status" value="1"/>
</dbReference>
<accession>A0A182WEI8</accession>
<dbReference type="Pfam" id="PF00096">
    <property type="entry name" value="zf-C2H2"/>
    <property type="match status" value="2"/>
</dbReference>
<dbReference type="GO" id="GO:0008270">
    <property type="term" value="F:zinc ion binding"/>
    <property type="evidence" value="ECO:0007669"/>
    <property type="project" value="UniProtKB-UniRule"/>
</dbReference>
<keyword evidence="2" id="KW-0677">Repeat</keyword>
<evidence type="ECO:0000256" key="5">
    <source>
        <dbReference type="PROSITE-ProRule" id="PRU00042"/>
    </source>
</evidence>
<keyword evidence="3 5" id="KW-0863">Zinc-finger</keyword>
<keyword evidence="1 6" id="KW-0479">Metal-binding</keyword>
<name>A0A182WEI8_9DIPT</name>
<evidence type="ECO:0000259" key="9">
    <source>
        <dbReference type="PROSITE" id="PS51915"/>
    </source>
</evidence>
<evidence type="ECO:0000256" key="4">
    <source>
        <dbReference type="ARBA" id="ARBA00022833"/>
    </source>
</evidence>
<protein>
    <submittedName>
        <fullName evidence="10">Uncharacterized protein</fullName>
    </submittedName>
</protein>
<feature type="domain" description="C2H2-type" evidence="8">
    <location>
        <begin position="243"/>
        <end position="271"/>
    </location>
</feature>
<reference evidence="11" key="1">
    <citation type="submission" date="2013-03" db="EMBL/GenBank/DDBJ databases">
        <title>The Genome Sequence of Anopheles minimus MINIMUS1.</title>
        <authorList>
            <consortium name="The Broad Institute Genomics Platform"/>
            <person name="Neafsey D.E."/>
            <person name="Walton C."/>
            <person name="Walker B."/>
            <person name="Young S.K."/>
            <person name="Zeng Q."/>
            <person name="Gargeya S."/>
            <person name="Fitzgerald M."/>
            <person name="Haas B."/>
            <person name="Abouelleil A."/>
            <person name="Allen A.W."/>
            <person name="Alvarado L."/>
            <person name="Arachchi H.M."/>
            <person name="Berlin A.M."/>
            <person name="Chapman S.B."/>
            <person name="Gainer-Dewar J."/>
            <person name="Goldberg J."/>
            <person name="Griggs A."/>
            <person name="Gujja S."/>
            <person name="Hansen M."/>
            <person name="Howarth C."/>
            <person name="Imamovic A."/>
            <person name="Ireland A."/>
            <person name="Larimer J."/>
            <person name="McCowan C."/>
            <person name="Murphy C."/>
            <person name="Pearson M."/>
            <person name="Poon T.W."/>
            <person name="Priest M."/>
            <person name="Roberts A."/>
            <person name="Saif S."/>
            <person name="Shea T."/>
            <person name="Sisk P."/>
            <person name="Sykes S."/>
            <person name="Wortman J."/>
            <person name="Nusbaum C."/>
            <person name="Birren B."/>
        </authorList>
    </citation>
    <scope>NUCLEOTIDE SEQUENCE [LARGE SCALE GENOMIC DNA]</scope>
    <source>
        <strain evidence="11">MINIMUS1</strain>
    </source>
</reference>
<dbReference type="GO" id="GO:0005634">
    <property type="term" value="C:nucleus"/>
    <property type="evidence" value="ECO:0007669"/>
    <property type="project" value="InterPro"/>
</dbReference>
<feature type="binding site" evidence="6">
    <location>
        <position position="12"/>
    </location>
    <ligand>
        <name>Zn(2+)</name>
        <dbReference type="ChEBI" id="CHEBI:29105"/>
    </ligand>
</feature>
<evidence type="ECO:0000256" key="1">
    <source>
        <dbReference type="ARBA" id="ARBA00022723"/>
    </source>
</evidence>
<evidence type="ECO:0000256" key="2">
    <source>
        <dbReference type="ARBA" id="ARBA00022737"/>
    </source>
</evidence>
<dbReference type="InterPro" id="IPR012934">
    <property type="entry name" value="Znf_AD"/>
</dbReference>
<evidence type="ECO:0000256" key="3">
    <source>
        <dbReference type="ARBA" id="ARBA00022771"/>
    </source>
</evidence>
<feature type="region of interest" description="Disordered" evidence="7">
    <location>
        <begin position="407"/>
        <end position="471"/>
    </location>
</feature>
<dbReference type="STRING" id="112268.A0A182WEI8"/>